<dbReference type="Proteomes" id="UP001430455">
    <property type="component" value="Unassembled WGS sequence"/>
</dbReference>
<comment type="caution">
    <text evidence="1">The sequence shown here is derived from an EMBL/GenBank/DDBJ whole genome shotgun (WGS) entry which is preliminary data.</text>
</comment>
<dbReference type="EMBL" id="RKLT01000012">
    <property type="protein sequence ID" value="MBX0296980.1"/>
    <property type="molecule type" value="Genomic_DNA"/>
</dbReference>
<dbReference type="AlphaFoldDB" id="A0AAW4PHR3"/>
<organism evidence="1 2">
    <name type="scientific">Haloarcula nitratireducens</name>
    <dbReference type="NCBI Taxonomy" id="2487749"/>
    <lineage>
        <taxon>Archaea</taxon>
        <taxon>Methanobacteriati</taxon>
        <taxon>Methanobacteriota</taxon>
        <taxon>Stenosarchaea group</taxon>
        <taxon>Halobacteria</taxon>
        <taxon>Halobacteriales</taxon>
        <taxon>Haloarculaceae</taxon>
        <taxon>Haloarcula</taxon>
    </lineage>
</organism>
<evidence type="ECO:0000313" key="2">
    <source>
        <dbReference type="Proteomes" id="UP001430455"/>
    </source>
</evidence>
<keyword evidence="2" id="KW-1185">Reference proteome</keyword>
<name>A0AAW4PHR3_9EURY</name>
<accession>A0AAW4PHR3</accession>
<dbReference type="RefSeq" id="WP_220581571.1">
    <property type="nucleotide sequence ID" value="NZ_RKLT01000012.1"/>
</dbReference>
<evidence type="ECO:0000313" key="1">
    <source>
        <dbReference type="EMBL" id="MBX0296980.1"/>
    </source>
</evidence>
<reference evidence="1 2" key="1">
    <citation type="submission" date="2021-06" db="EMBL/GenBank/DDBJ databases">
        <title>Halomicroarcula sp. a new haloarchaeum isolated from saline soil.</title>
        <authorList>
            <person name="Duran-Viseras A."/>
            <person name="Sanchez-Porro C."/>
            <person name="Ventosa A."/>
        </authorList>
    </citation>
    <scope>NUCLEOTIDE SEQUENCE [LARGE SCALE GENOMIC DNA]</scope>
    <source>
        <strain evidence="1 2">F27</strain>
    </source>
</reference>
<gene>
    <name evidence="1" type="ORF">EGH23_19045</name>
</gene>
<protein>
    <submittedName>
        <fullName evidence="1">Uncharacterized protein</fullName>
    </submittedName>
</protein>
<sequence length="68" mass="7596">MALVVACNLLVELDFVWERIASVDVLKGDTIGQPLARLRPIGLTRRAQLKKPWVVTDVARPDFSSGHR</sequence>
<proteinExistence type="predicted"/>